<reference evidence="4" key="2">
    <citation type="submission" date="2016-10" db="EMBL/GenBank/DDBJ databases">
        <authorList>
            <person name="Varghese N."/>
            <person name="Submissions S."/>
        </authorList>
    </citation>
    <scope>NUCLEOTIDE SEQUENCE [LARGE SCALE GENOMIC DNA]</scope>
    <source>
        <strain evidence="4">CGMCC 1.8911</strain>
    </source>
</reference>
<feature type="transmembrane region" description="Helical" evidence="1">
    <location>
        <begin position="25"/>
        <end position="50"/>
    </location>
</feature>
<keyword evidence="1" id="KW-1133">Transmembrane helix</keyword>
<organism evidence="3 4">
    <name type="scientific">Jeotgalicoccus aerolatus</name>
    <dbReference type="NCBI Taxonomy" id="709510"/>
    <lineage>
        <taxon>Bacteria</taxon>
        <taxon>Bacillati</taxon>
        <taxon>Bacillota</taxon>
        <taxon>Bacilli</taxon>
        <taxon>Bacillales</taxon>
        <taxon>Staphylococcaceae</taxon>
        <taxon>Jeotgalicoccus</taxon>
    </lineage>
</organism>
<name>A0A1G9BJZ7_9STAP</name>
<feature type="transmembrane region" description="Helical" evidence="1">
    <location>
        <begin position="62"/>
        <end position="83"/>
    </location>
</feature>
<evidence type="ECO:0000313" key="3">
    <source>
        <dbReference type="EMBL" id="SDK39757.1"/>
    </source>
</evidence>
<feature type="transmembrane region" description="Helical" evidence="1">
    <location>
        <begin position="406"/>
        <end position="435"/>
    </location>
</feature>
<feature type="transmembrane region" description="Helical" evidence="1">
    <location>
        <begin position="378"/>
        <end position="400"/>
    </location>
</feature>
<feature type="transmembrane region" description="Helical" evidence="1">
    <location>
        <begin position="149"/>
        <end position="168"/>
    </location>
</feature>
<reference evidence="2 5" key="3">
    <citation type="submission" date="2021-03" db="EMBL/GenBank/DDBJ databases">
        <title>Genomic Encyclopedia of Type Strains, Phase IV (KMG-IV): sequencing the most valuable type-strain genomes for metagenomic binning, comparative biology and taxonomic classification.</title>
        <authorList>
            <person name="Goeker M."/>
        </authorList>
    </citation>
    <scope>NUCLEOTIDE SEQUENCE [LARGE SCALE GENOMIC DNA]</scope>
    <source>
        <strain evidence="2 5">DSM 22420</strain>
    </source>
</reference>
<dbReference type="OrthoDB" id="2387130at2"/>
<dbReference type="RefSeq" id="WP_092598293.1">
    <property type="nucleotide sequence ID" value="NZ_BMCN01000001.1"/>
</dbReference>
<evidence type="ECO:0000313" key="2">
    <source>
        <dbReference type="EMBL" id="MBP1952588.1"/>
    </source>
</evidence>
<feature type="transmembrane region" description="Helical" evidence="1">
    <location>
        <begin position="229"/>
        <end position="251"/>
    </location>
</feature>
<protein>
    <submittedName>
        <fullName evidence="3">ABC-2 type transport system permease protein</fullName>
    </submittedName>
</protein>
<accession>A0A1G9BJZ7</accession>
<evidence type="ECO:0000313" key="5">
    <source>
        <dbReference type="Proteomes" id="UP001519348"/>
    </source>
</evidence>
<dbReference type="STRING" id="586411.SAMN05216187_10834"/>
<feature type="transmembrane region" description="Helical" evidence="1">
    <location>
        <begin position="485"/>
        <end position="503"/>
    </location>
</feature>
<feature type="transmembrane region" description="Helical" evidence="1">
    <location>
        <begin position="336"/>
        <end position="357"/>
    </location>
</feature>
<proteinExistence type="predicted"/>
<sequence>MKKSILKVEFQSRLNYFKAMNTGKIIMYLFLALIVFSLIIPGIWMVLNIFLSNADEIMIGKAMFLLSVFIVPVLSLFLVNGIIKEMFMDKNIDSYLVLPVTPKAVFSIKMLYQFTLKVLPFVIFLSIATTTALAARYASLVLFFSHLSYFLFLGVISIVLAYGIVFTVTKISSAKRVGEVLTLAGGVASVLPYFIFLAGSQYLMDVLQWMPDMSSVYQGFLYSPNNMKVIIGGLLLIGGSILLISLMLNYVTAAFTKGRSQTGAVASKKKRGALVVDSPVKSLLKKDLTMTKRDFKEWSAVLPQYLFPFVFLYLLSTNPMIFGGEAGSHDQIMISIAFAGSIMISLFVAANNTARDAQIYSFLKMMPISGLDIAKAKYLYNIITIAPMYIFITIIIYFILDVPFTTLLYSIAVSVLLVMTAAPLGMLLGVMNPVVSKKNPAVRLDTAANVIISVTIFALIFLMGYMTQFTVGFDGEKYVLKDGTMLMVIGALIVLSILSYVILLKRVGLTYDKGYNITYKD</sequence>
<keyword evidence="1" id="KW-0472">Membrane</keyword>
<dbReference type="AlphaFoldDB" id="A0A1G9BJZ7"/>
<dbReference type="Proteomes" id="UP000242700">
    <property type="component" value="Unassembled WGS sequence"/>
</dbReference>
<feature type="transmembrane region" description="Helical" evidence="1">
    <location>
        <begin position="118"/>
        <end position="137"/>
    </location>
</feature>
<feature type="transmembrane region" description="Helical" evidence="1">
    <location>
        <begin position="180"/>
        <end position="204"/>
    </location>
</feature>
<reference evidence="3" key="1">
    <citation type="submission" date="2016-10" db="EMBL/GenBank/DDBJ databases">
        <authorList>
            <person name="de Groot N.N."/>
        </authorList>
    </citation>
    <scope>NUCLEOTIDE SEQUENCE [LARGE SCALE GENOMIC DNA]</scope>
    <source>
        <strain evidence="3">CGMCC 1.8911</strain>
    </source>
</reference>
<dbReference type="EMBL" id="FNFI01000008">
    <property type="protein sequence ID" value="SDK39757.1"/>
    <property type="molecule type" value="Genomic_DNA"/>
</dbReference>
<keyword evidence="5" id="KW-1185">Reference proteome</keyword>
<dbReference type="EMBL" id="JAGGKN010000005">
    <property type="protein sequence ID" value="MBP1952588.1"/>
    <property type="molecule type" value="Genomic_DNA"/>
</dbReference>
<evidence type="ECO:0000256" key="1">
    <source>
        <dbReference type="SAM" id="Phobius"/>
    </source>
</evidence>
<keyword evidence="1" id="KW-0812">Transmembrane</keyword>
<dbReference type="Proteomes" id="UP001519348">
    <property type="component" value="Unassembled WGS sequence"/>
</dbReference>
<feature type="transmembrane region" description="Helical" evidence="1">
    <location>
        <begin position="298"/>
        <end position="316"/>
    </location>
</feature>
<feature type="transmembrane region" description="Helical" evidence="1">
    <location>
        <begin position="447"/>
        <end position="465"/>
    </location>
</feature>
<evidence type="ECO:0000313" key="4">
    <source>
        <dbReference type="Proteomes" id="UP000242700"/>
    </source>
</evidence>
<gene>
    <name evidence="2" type="ORF">J2Z27_001636</name>
    <name evidence="3" type="ORF">SAMN05216187_10834</name>
</gene>